<dbReference type="Pfam" id="PF24585">
    <property type="entry name" value="YunG"/>
    <property type="match status" value="1"/>
</dbReference>
<protein>
    <submittedName>
        <fullName evidence="1">Uncharacterized protein</fullName>
    </submittedName>
</protein>
<comment type="caution">
    <text evidence="1">The sequence shown here is derived from an EMBL/GenBank/DDBJ whole genome shotgun (WGS) entry which is preliminary data.</text>
</comment>
<evidence type="ECO:0000313" key="1">
    <source>
        <dbReference type="EMBL" id="OGZ30672.1"/>
    </source>
</evidence>
<name>A0A1G2EYT4_9BACT</name>
<sequence>MTQNRIDAGILRGAIERSWCKDTCNEPNKWSKENPAGGQCVPTALVVQDFFGGKIIRLDLSKSANPRIAGVRSHYFNEIGGKRIDFSASQFSQDYFEVQQLLQNSGNVSERSREELFKSENVKARYLMLRLAVARDLSGCNPLFKNAVYRRCLLQAFQSDCEKSKFGCVARRKGREVAAGFNHKLDCFKDWCEPECIRKKITSRTESMIGCCAHAEEVALVSVRDQNIHPAECDFYVAGISENGLVLVKAEPVHSCIRCSTQFLMHHAQRIHVPCDGKWARVLIRDAVRSAKKYALGEKKV</sequence>
<reference evidence="1 2" key="1">
    <citation type="journal article" date="2016" name="Nat. Commun.">
        <title>Thousands of microbial genomes shed light on interconnected biogeochemical processes in an aquifer system.</title>
        <authorList>
            <person name="Anantharaman K."/>
            <person name="Brown C.T."/>
            <person name="Hug L.A."/>
            <person name="Sharon I."/>
            <person name="Castelle C.J."/>
            <person name="Probst A.J."/>
            <person name="Thomas B.C."/>
            <person name="Singh A."/>
            <person name="Wilkins M.J."/>
            <person name="Karaoz U."/>
            <person name="Brodie E.L."/>
            <person name="Williams K.H."/>
            <person name="Hubbard S.S."/>
            <person name="Banfield J.F."/>
        </authorList>
    </citation>
    <scope>NUCLEOTIDE SEQUENCE [LARGE SCALE GENOMIC DNA]</scope>
</reference>
<proteinExistence type="predicted"/>
<dbReference type="Gene3D" id="3.40.140.10">
    <property type="entry name" value="Cytidine Deaminase, domain 2"/>
    <property type="match status" value="1"/>
</dbReference>
<accession>A0A1G2EYT4</accession>
<organism evidence="1 2">
    <name type="scientific">Candidatus Niyogibacteria bacterium RIFCSPLOWO2_01_FULL_45_48</name>
    <dbReference type="NCBI Taxonomy" id="1801724"/>
    <lineage>
        <taxon>Bacteria</taxon>
        <taxon>Candidatus Niyogiibacteriota</taxon>
    </lineage>
</organism>
<dbReference type="InterPro" id="IPR016193">
    <property type="entry name" value="Cytidine_deaminase-like"/>
</dbReference>
<dbReference type="AlphaFoldDB" id="A0A1G2EYT4"/>
<gene>
    <name evidence="1" type="ORF">A2931_02020</name>
</gene>
<dbReference type="InterPro" id="IPR056238">
    <property type="entry name" value="YunG-like"/>
</dbReference>
<dbReference type="Proteomes" id="UP000177486">
    <property type="component" value="Unassembled WGS sequence"/>
</dbReference>
<dbReference type="GO" id="GO:0003824">
    <property type="term" value="F:catalytic activity"/>
    <property type="evidence" value="ECO:0007669"/>
    <property type="project" value="InterPro"/>
</dbReference>
<evidence type="ECO:0000313" key="2">
    <source>
        <dbReference type="Proteomes" id="UP000177486"/>
    </source>
</evidence>
<dbReference type="SUPFAM" id="SSF53927">
    <property type="entry name" value="Cytidine deaminase-like"/>
    <property type="match status" value="1"/>
</dbReference>
<dbReference type="EMBL" id="MHMQ01000015">
    <property type="protein sequence ID" value="OGZ30672.1"/>
    <property type="molecule type" value="Genomic_DNA"/>
</dbReference>